<dbReference type="Pfam" id="PF05036">
    <property type="entry name" value="SPOR"/>
    <property type="match status" value="1"/>
</dbReference>
<sequence length="334" mass="34678">MADMHYTHEMGHGGYDATESASPPPSNVLKNLTNFAGAAVSLALIAGVSVWGYKLVMRDVSGIPVVRAAEGEMRVRPENPGGQLARNTGLAVNEVAAAGEASGPVDQVTLAPRPVDLTDEDQPIPAQAVAPVQQPEPLDVAASLDAPQIDVAAALAEGNVDDLVNQLTAGVDTIDATPIDDAVAEAVLASVSAADLPEIPTPVPAVVKGPGPQTSVRPQLRPASAPETVTPAPIEVAAASQTSELEASAIPTGTRLVQLGAFDSPDIARAQWDQMQGRFGDLLRDKERIVQQAQSGGRTFYRLRAHGFADLSDARRFCSALVAEGADCIPVVTR</sequence>
<evidence type="ECO:0000256" key="2">
    <source>
        <dbReference type="SAM" id="Phobius"/>
    </source>
</evidence>
<proteinExistence type="predicted"/>
<evidence type="ECO:0000259" key="3">
    <source>
        <dbReference type="PROSITE" id="PS51724"/>
    </source>
</evidence>
<dbReference type="EMBL" id="CP019312">
    <property type="protein sequence ID" value="APX11652.1"/>
    <property type="molecule type" value="Genomic_DNA"/>
</dbReference>
<dbReference type="GO" id="GO:0042834">
    <property type="term" value="F:peptidoglycan binding"/>
    <property type="evidence" value="ECO:0007669"/>
    <property type="project" value="InterPro"/>
</dbReference>
<accession>A0A1P8MUH7</accession>
<feature type="transmembrane region" description="Helical" evidence="2">
    <location>
        <begin position="32"/>
        <end position="53"/>
    </location>
</feature>
<dbReference type="AlphaFoldDB" id="A0A1P8MUH7"/>
<evidence type="ECO:0000313" key="5">
    <source>
        <dbReference type="Proteomes" id="UP000186336"/>
    </source>
</evidence>
<keyword evidence="2" id="KW-0812">Transmembrane</keyword>
<dbReference type="Proteomes" id="UP000186336">
    <property type="component" value="Chromosome"/>
</dbReference>
<dbReference type="InterPro" id="IPR007730">
    <property type="entry name" value="SPOR-like_dom"/>
</dbReference>
<dbReference type="PROSITE" id="PS51724">
    <property type="entry name" value="SPOR"/>
    <property type="match status" value="1"/>
</dbReference>
<keyword evidence="5" id="KW-1185">Reference proteome</keyword>
<dbReference type="RefSeq" id="WP_076627513.1">
    <property type="nucleotide sequence ID" value="NZ_CP019312.1"/>
</dbReference>
<name>A0A1P8MUH7_9RHOB</name>
<dbReference type="InterPro" id="IPR036680">
    <property type="entry name" value="SPOR-like_sf"/>
</dbReference>
<dbReference type="STRING" id="299262.BWR18_08115"/>
<reference evidence="4 5" key="1">
    <citation type="submission" date="2017-01" db="EMBL/GenBank/DDBJ databases">
        <title>Complete genome of Tateyamaria omphalii DOK1-4 isolated from seawater in Dokdo.</title>
        <authorList>
            <person name="Kim J.H."/>
            <person name="Chi W.-J."/>
        </authorList>
    </citation>
    <scope>NUCLEOTIDE SEQUENCE [LARGE SCALE GENOMIC DNA]</scope>
    <source>
        <strain evidence="4 5">DOK1-4</strain>
    </source>
</reference>
<gene>
    <name evidence="4" type="ORF">BWR18_08115</name>
</gene>
<dbReference type="SUPFAM" id="SSF110997">
    <property type="entry name" value="Sporulation related repeat"/>
    <property type="match status" value="1"/>
</dbReference>
<organism evidence="4 5">
    <name type="scientific">Tateyamaria omphalii</name>
    <dbReference type="NCBI Taxonomy" id="299262"/>
    <lineage>
        <taxon>Bacteria</taxon>
        <taxon>Pseudomonadati</taxon>
        <taxon>Pseudomonadota</taxon>
        <taxon>Alphaproteobacteria</taxon>
        <taxon>Rhodobacterales</taxon>
        <taxon>Roseobacteraceae</taxon>
        <taxon>Tateyamaria</taxon>
    </lineage>
</organism>
<feature type="domain" description="SPOR" evidence="3">
    <location>
        <begin position="249"/>
        <end position="334"/>
    </location>
</feature>
<evidence type="ECO:0000313" key="4">
    <source>
        <dbReference type="EMBL" id="APX11652.1"/>
    </source>
</evidence>
<keyword evidence="2" id="KW-0472">Membrane</keyword>
<feature type="region of interest" description="Disordered" evidence="1">
    <location>
        <begin position="204"/>
        <end position="227"/>
    </location>
</feature>
<keyword evidence="2" id="KW-1133">Transmembrane helix</keyword>
<protein>
    <recommendedName>
        <fullName evidence="3">SPOR domain-containing protein</fullName>
    </recommendedName>
</protein>
<evidence type="ECO:0000256" key="1">
    <source>
        <dbReference type="SAM" id="MobiDB-lite"/>
    </source>
</evidence>
<dbReference type="KEGG" id="tom:BWR18_08115"/>
<dbReference type="Gene3D" id="3.30.70.1070">
    <property type="entry name" value="Sporulation related repeat"/>
    <property type="match status" value="1"/>
</dbReference>